<organism evidence="14 15">
    <name type="scientific">Microtus ochrogaster</name>
    <name type="common">Prairie vole</name>
    <dbReference type="NCBI Taxonomy" id="79684"/>
    <lineage>
        <taxon>Eukaryota</taxon>
        <taxon>Metazoa</taxon>
        <taxon>Chordata</taxon>
        <taxon>Craniata</taxon>
        <taxon>Vertebrata</taxon>
        <taxon>Euteleostomi</taxon>
        <taxon>Mammalia</taxon>
        <taxon>Eutheria</taxon>
        <taxon>Euarchontoglires</taxon>
        <taxon>Glires</taxon>
        <taxon>Rodentia</taxon>
        <taxon>Myomorpha</taxon>
        <taxon>Muroidea</taxon>
        <taxon>Cricetidae</taxon>
        <taxon>Arvicolinae</taxon>
        <taxon>Microtus</taxon>
    </lineage>
</organism>
<keyword evidence="8 12" id="KW-0472">Membrane</keyword>
<dbReference type="Proteomes" id="UP000694915">
    <property type="component" value="Linkage group LG12"/>
</dbReference>
<dbReference type="Gene3D" id="1.20.1070.10">
    <property type="entry name" value="Rhodopsin 7-helix transmembrane proteins"/>
    <property type="match status" value="1"/>
</dbReference>
<dbReference type="RefSeq" id="XP_013207921.1">
    <property type="nucleotide sequence ID" value="XM_013352467.1"/>
</dbReference>
<keyword evidence="3 12" id="KW-0919">Taste</keyword>
<name>A0ABM1ATD4_MICOH</name>
<keyword evidence="6 13" id="KW-1133">Transmembrane helix</keyword>
<evidence type="ECO:0000256" key="13">
    <source>
        <dbReference type="SAM" id="Phobius"/>
    </source>
</evidence>
<keyword evidence="14" id="KW-1185">Reference proteome</keyword>
<evidence type="ECO:0000256" key="4">
    <source>
        <dbReference type="ARBA" id="ARBA00022606"/>
    </source>
</evidence>
<evidence type="ECO:0000256" key="11">
    <source>
        <dbReference type="RuleBase" id="RU004423"/>
    </source>
</evidence>
<evidence type="ECO:0000256" key="9">
    <source>
        <dbReference type="ARBA" id="ARBA00023170"/>
    </source>
</evidence>
<keyword evidence="10 12" id="KW-0807">Transducer</keyword>
<keyword evidence="9 12" id="KW-0675">Receptor</keyword>
<feature type="transmembrane region" description="Helical" evidence="13">
    <location>
        <begin position="176"/>
        <end position="202"/>
    </location>
</feature>
<feature type="transmembrane region" description="Helical" evidence="13">
    <location>
        <begin position="90"/>
        <end position="108"/>
    </location>
</feature>
<keyword evidence="7 12" id="KW-0297">G-protein coupled receptor</keyword>
<evidence type="ECO:0000256" key="5">
    <source>
        <dbReference type="ARBA" id="ARBA00022692"/>
    </source>
</evidence>
<comment type="subcellular location">
    <subcellularLocation>
        <location evidence="1 12">Membrane</location>
        <topology evidence="1 12">Multi-pass membrane protein</topology>
    </subcellularLocation>
</comment>
<dbReference type="SUPFAM" id="SSF81321">
    <property type="entry name" value="Family A G protein-coupled receptor-like"/>
    <property type="match status" value="1"/>
</dbReference>
<evidence type="ECO:0000256" key="8">
    <source>
        <dbReference type="ARBA" id="ARBA00023136"/>
    </source>
</evidence>
<protein>
    <recommendedName>
        <fullName evidence="12">Taste receptor type 2</fullName>
    </recommendedName>
</protein>
<proteinExistence type="inferred from homology"/>
<feature type="transmembrane region" description="Helical" evidence="13">
    <location>
        <begin position="267"/>
        <end position="283"/>
    </location>
</feature>
<dbReference type="InterPro" id="IPR007960">
    <property type="entry name" value="TAS2R"/>
</dbReference>
<evidence type="ECO:0000256" key="12">
    <source>
        <dbReference type="RuleBase" id="RU004424"/>
    </source>
</evidence>
<dbReference type="GeneID" id="102002604"/>
<evidence type="ECO:0000313" key="15">
    <source>
        <dbReference type="RefSeq" id="XP_013207921.1"/>
    </source>
</evidence>
<keyword evidence="4 12" id="KW-0716">Sensory transduction</keyword>
<keyword evidence="5 12" id="KW-0812">Transmembrane</keyword>
<evidence type="ECO:0000256" key="7">
    <source>
        <dbReference type="ARBA" id="ARBA00023040"/>
    </source>
</evidence>
<evidence type="ECO:0000256" key="2">
    <source>
        <dbReference type="ARBA" id="ARBA00007376"/>
    </source>
</evidence>
<dbReference type="Pfam" id="PF05296">
    <property type="entry name" value="TAS2R"/>
    <property type="match status" value="1"/>
</dbReference>
<sequence>MPSTPTTIFMIIFCLMSLAFMLQNGFVIIVLGREWMRNRALPAVDMIVASLASSRFCLHGISILTNLLAFFGFCYQANIVSILWDFTNTLILWLTAWLAVFFYCVKISSFSHPTLFWLKWRISRLVPRMLLGSLIMGGLSGIISATGNIIAIQMIISQDSLGNCTLGHTTMDFFWYTYLSHVALLWFTPFFLFLVSFILLMFSLHRHVGKMRDHRPEPGDLCTQAHTMALKSLTFFFIFYILFFLSLISFTTKTQTLPNQWLWPREVIIYVGISLNSIILMLSNPKLRKSLKMILKHPCCAKL</sequence>
<evidence type="ECO:0000256" key="1">
    <source>
        <dbReference type="ARBA" id="ARBA00004141"/>
    </source>
</evidence>
<accession>A0ABM1ATD4</accession>
<evidence type="ECO:0000313" key="14">
    <source>
        <dbReference type="Proteomes" id="UP000694915"/>
    </source>
</evidence>
<comment type="similarity">
    <text evidence="2 11">Belongs to the G-protein coupled receptor T2R family.</text>
</comment>
<evidence type="ECO:0000256" key="6">
    <source>
        <dbReference type="ARBA" id="ARBA00022989"/>
    </source>
</evidence>
<reference evidence="15" key="1">
    <citation type="submission" date="2025-08" db="UniProtKB">
        <authorList>
            <consortium name="RefSeq"/>
        </authorList>
    </citation>
    <scope>IDENTIFICATION</scope>
</reference>
<evidence type="ECO:0000256" key="3">
    <source>
        <dbReference type="ARBA" id="ARBA00022480"/>
    </source>
</evidence>
<feature type="transmembrane region" description="Helical" evidence="13">
    <location>
        <begin position="6"/>
        <end position="31"/>
    </location>
</feature>
<feature type="transmembrane region" description="Helical" evidence="13">
    <location>
        <begin position="129"/>
        <end position="156"/>
    </location>
</feature>
<dbReference type="PANTHER" id="PTHR11394">
    <property type="entry name" value="TASTE RECEPTOR TYPE 2"/>
    <property type="match status" value="1"/>
</dbReference>
<feature type="transmembrane region" description="Helical" evidence="13">
    <location>
        <begin position="233"/>
        <end position="252"/>
    </location>
</feature>
<dbReference type="PANTHER" id="PTHR11394:SF71">
    <property type="entry name" value="TASTE RECEPTOR TYPE 2 MEMBER 143"/>
    <property type="match status" value="1"/>
</dbReference>
<gene>
    <name evidence="15" type="primary">LOC102002604</name>
</gene>
<evidence type="ECO:0000256" key="10">
    <source>
        <dbReference type="ARBA" id="ARBA00023224"/>
    </source>
</evidence>